<evidence type="ECO:0000259" key="2">
    <source>
        <dbReference type="Pfam" id="PF12849"/>
    </source>
</evidence>
<keyword evidence="1" id="KW-0732">Signal</keyword>
<dbReference type="PANTHER" id="PTHR30570">
    <property type="entry name" value="PERIPLASMIC PHOSPHATE BINDING COMPONENT OF PHOSPHATE ABC TRANSPORTER"/>
    <property type="match status" value="1"/>
</dbReference>
<protein>
    <submittedName>
        <fullName evidence="3">Phosphate-binding protein PstS</fullName>
    </submittedName>
</protein>
<feature type="domain" description="PBP" evidence="2">
    <location>
        <begin position="202"/>
        <end position="456"/>
    </location>
</feature>
<dbReference type="InterPro" id="IPR024370">
    <property type="entry name" value="PBP_domain"/>
</dbReference>
<dbReference type="Proteomes" id="UP000414233">
    <property type="component" value="Unassembled WGS sequence"/>
</dbReference>
<dbReference type="AlphaFoldDB" id="A0A5E4V2M7"/>
<proteinExistence type="predicted"/>
<dbReference type="OrthoDB" id="4008270at2"/>
<dbReference type="Pfam" id="PF12849">
    <property type="entry name" value="PBP_like_2"/>
    <property type="match status" value="1"/>
</dbReference>
<accession>A0A5E4V2M7</accession>
<dbReference type="SUPFAM" id="SSF53850">
    <property type="entry name" value="Periplasmic binding protein-like II"/>
    <property type="match status" value="3"/>
</dbReference>
<dbReference type="InterPro" id="IPR050811">
    <property type="entry name" value="Phosphate_ABC_transporter"/>
</dbReference>
<reference evidence="3 4" key="1">
    <citation type="submission" date="2019-08" db="EMBL/GenBank/DDBJ databases">
        <authorList>
            <person name="Peeters C."/>
        </authorList>
    </citation>
    <scope>NUCLEOTIDE SEQUENCE [LARGE SCALE GENOMIC DNA]</scope>
    <source>
        <strain evidence="3 4">LMG 30175</strain>
    </source>
</reference>
<keyword evidence="4" id="KW-1185">Reference proteome</keyword>
<dbReference type="PANTHER" id="PTHR30570:SF6">
    <property type="entry name" value="PHOSPHATE-BINDING PROTEIN PSTS"/>
    <property type="match status" value="1"/>
</dbReference>
<organism evidence="3 4">
    <name type="scientific">Pandoraea terrae</name>
    <dbReference type="NCBI Taxonomy" id="1537710"/>
    <lineage>
        <taxon>Bacteria</taxon>
        <taxon>Pseudomonadati</taxon>
        <taxon>Pseudomonadota</taxon>
        <taxon>Betaproteobacteria</taxon>
        <taxon>Burkholderiales</taxon>
        <taxon>Burkholderiaceae</taxon>
        <taxon>Pandoraea</taxon>
    </lineage>
</organism>
<evidence type="ECO:0000256" key="1">
    <source>
        <dbReference type="ARBA" id="ARBA00022729"/>
    </source>
</evidence>
<name>A0A5E4V2M7_9BURK</name>
<evidence type="ECO:0000313" key="4">
    <source>
        <dbReference type="Proteomes" id="UP000414233"/>
    </source>
</evidence>
<dbReference type="Gene3D" id="3.40.190.10">
    <property type="entry name" value="Periplasmic binding protein-like II"/>
    <property type="match status" value="3"/>
</dbReference>
<evidence type="ECO:0000313" key="3">
    <source>
        <dbReference type="EMBL" id="VVE06522.1"/>
    </source>
</evidence>
<dbReference type="RefSeq" id="WP_150697205.1">
    <property type="nucleotide sequence ID" value="NZ_CABPRZ010000008.1"/>
</dbReference>
<dbReference type="EMBL" id="CABPRZ010000008">
    <property type="protein sequence ID" value="VVE06522.1"/>
    <property type="molecule type" value="Genomic_DNA"/>
</dbReference>
<sequence>MAGLLLSAGNALAAPAVDSALPAYQPEAHVAGPINSVGDDAMKPLMNDWLAAFEQRQPGIRRGTNWRHVSGVTAFGALMFGNADIAPLTREPWPTELQPYAHQFAGDMMKSPVLVHVASVDGRPAYIAVNQRPGAPLPQKVKEFLAFMLSRDGQAIVARHTSFAPISASESAQETARLQAFLPPLDPALSNYKPVEGLHGKIDSIGSDGMKSLMDTWIQDFHRIQPGVRKGDRWEHLGTLNGFHALLVNDTDMAPMGRELWPEESRAYDAAQHGKAPLLEIRVARGGFNTPQRTTAQAIFVPENNPLAQITVAQLADILGEHPSITRWGQLGLTGEWANRPITLYMPPHVAPNAMSMQIMVLKGRQWNPAVHEGSIAQTAEAIARDPGAIGFGGLEEGGAGLKALAVAGKAGGPFYALNAENAASGRYPLTRYMYIRLSRPLSEPVKAFLRYVLSRAGQEPVRYSAYFPLSAAEAQQELDKLK</sequence>
<gene>
    <name evidence="3" type="primary">pstS_1</name>
    <name evidence="3" type="ORF">PTE30175_02339</name>
</gene>